<dbReference type="GO" id="GO:0005509">
    <property type="term" value="F:calcium ion binding"/>
    <property type="evidence" value="ECO:0007669"/>
    <property type="project" value="InterPro"/>
</dbReference>
<keyword evidence="8" id="KW-0106">Calcium</keyword>
<dbReference type="Pfam" id="PF07645">
    <property type="entry name" value="EGF_CA"/>
    <property type="match status" value="2"/>
</dbReference>
<evidence type="ECO:0000259" key="15">
    <source>
        <dbReference type="PROSITE" id="PS50026"/>
    </source>
</evidence>
<feature type="disulfide bond" evidence="13">
    <location>
        <begin position="838"/>
        <end position="847"/>
    </location>
</feature>
<feature type="domain" description="EGF-like" evidence="15">
    <location>
        <begin position="850"/>
        <end position="895"/>
    </location>
</feature>
<dbReference type="Gene3D" id="2.10.25.10">
    <property type="entry name" value="Laminin"/>
    <property type="match status" value="17"/>
</dbReference>
<evidence type="ECO:0000256" key="13">
    <source>
        <dbReference type="PROSITE-ProRule" id="PRU00076"/>
    </source>
</evidence>
<dbReference type="InterPro" id="IPR000152">
    <property type="entry name" value="EGF-type_Asp/Asn_hydroxyl_site"/>
</dbReference>
<dbReference type="InterPro" id="IPR000742">
    <property type="entry name" value="EGF"/>
</dbReference>
<dbReference type="AlphaFoldDB" id="A0AAD9KY79"/>
<dbReference type="SMART" id="SM00181">
    <property type="entry name" value="EGF"/>
    <property type="match status" value="17"/>
</dbReference>
<evidence type="ECO:0008006" key="18">
    <source>
        <dbReference type="Google" id="ProtNLM"/>
    </source>
</evidence>
<dbReference type="SMART" id="SM00179">
    <property type="entry name" value="EGF_CA"/>
    <property type="match status" value="17"/>
</dbReference>
<dbReference type="GO" id="GO:0019904">
    <property type="term" value="F:protein domain specific binding"/>
    <property type="evidence" value="ECO:0007669"/>
    <property type="project" value="UniProtKB-ARBA"/>
</dbReference>
<feature type="disulfide bond" evidence="13">
    <location>
        <begin position="346"/>
        <end position="355"/>
    </location>
</feature>
<dbReference type="GO" id="GO:0005886">
    <property type="term" value="C:plasma membrane"/>
    <property type="evidence" value="ECO:0007669"/>
    <property type="project" value="UniProtKB-SubCell"/>
</dbReference>
<feature type="domain" description="EGF-like" evidence="15">
    <location>
        <begin position="434"/>
        <end position="470"/>
    </location>
</feature>
<feature type="domain" description="EGF-like" evidence="15">
    <location>
        <begin position="735"/>
        <end position="771"/>
    </location>
</feature>
<dbReference type="InterPro" id="IPR049883">
    <property type="entry name" value="NOTCH1_EGF-like"/>
</dbReference>
<gene>
    <name evidence="16" type="ORF">NP493_474g05053</name>
</gene>
<keyword evidence="17" id="KW-1185">Reference proteome</keyword>
<dbReference type="GO" id="GO:0048863">
    <property type="term" value="P:stem cell differentiation"/>
    <property type="evidence" value="ECO:0007669"/>
    <property type="project" value="UniProtKB-ARBA"/>
</dbReference>
<dbReference type="Proteomes" id="UP001209878">
    <property type="component" value="Unassembled WGS sequence"/>
</dbReference>
<evidence type="ECO:0000256" key="5">
    <source>
        <dbReference type="ARBA" id="ARBA00022692"/>
    </source>
</evidence>
<feature type="disulfide bond" evidence="13">
    <location>
        <begin position="657"/>
        <end position="674"/>
    </location>
</feature>
<keyword evidence="7" id="KW-0677">Repeat</keyword>
<accession>A0AAD9KY79</accession>
<comment type="subcellular location">
    <subcellularLocation>
        <location evidence="1">Cell membrane</location>
        <topology evidence="1">Single-pass type I membrane protein</topology>
    </subcellularLocation>
</comment>
<dbReference type="SUPFAM" id="SSF57184">
    <property type="entry name" value="Growth factor receptor domain"/>
    <property type="match status" value="2"/>
</dbReference>
<evidence type="ECO:0000256" key="10">
    <source>
        <dbReference type="ARBA" id="ARBA00023136"/>
    </source>
</evidence>
<evidence type="ECO:0000259" key="14">
    <source>
        <dbReference type="PROSITE" id="PS50025"/>
    </source>
</evidence>
<evidence type="ECO:0000256" key="9">
    <source>
        <dbReference type="ARBA" id="ARBA00022989"/>
    </source>
</evidence>
<feature type="disulfide bond" evidence="13">
    <location>
        <begin position="578"/>
        <end position="587"/>
    </location>
</feature>
<feature type="domain" description="EGF-like" evidence="15">
    <location>
        <begin position="275"/>
        <end position="311"/>
    </location>
</feature>
<dbReference type="PROSITE" id="PS01186">
    <property type="entry name" value="EGF_2"/>
    <property type="match status" value="10"/>
</dbReference>
<feature type="domain" description="EGF-like" evidence="15">
    <location>
        <begin position="773"/>
        <end position="810"/>
    </location>
</feature>
<dbReference type="InterPro" id="IPR001791">
    <property type="entry name" value="Laminin_G"/>
</dbReference>
<feature type="domain" description="EGF-like" evidence="15">
    <location>
        <begin position="472"/>
        <end position="508"/>
    </location>
</feature>
<dbReference type="PROSITE" id="PS01187">
    <property type="entry name" value="EGF_CA"/>
    <property type="match status" value="4"/>
</dbReference>
<keyword evidence="9" id="KW-1133">Transmembrane helix</keyword>
<keyword evidence="10" id="KW-0472">Membrane</keyword>
<keyword evidence="11 13" id="KW-1015">Disulfide bond</keyword>
<feature type="disulfide bond" evidence="13">
    <location>
        <begin position="540"/>
        <end position="549"/>
    </location>
</feature>
<comment type="caution">
    <text evidence="13">Lacks conserved residue(s) required for the propagation of feature annotation.</text>
</comment>
<evidence type="ECO:0000256" key="7">
    <source>
        <dbReference type="ARBA" id="ARBA00022737"/>
    </source>
</evidence>
<comment type="caution">
    <text evidence="16">The sequence shown here is derived from an EMBL/GenBank/DDBJ whole genome shotgun (WGS) entry which is preliminary data.</text>
</comment>
<keyword evidence="12" id="KW-0325">Glycoprotein</keyword>
<dbReference type="GO" id="GO:0035282">
    <property type="term" value="P:segmentation"/>
    <property type="evidence" value="ECO:0007669"/>
    <property type="project" value="UniProtKB-ARBA"/>
</dbReference>
<dbReference type="GO" id="GO:0048646">
    <property type="term" value="P:anatomical structure formation involved in morphogenesis"/>
    <property type="evidence" value="ECO:0007669"/>
    <property type="project" value="UniProtKB-ARBA"/>
</dbReference>
<evidence type="ECO:0000256" key="2">
    <source>
        <dbReference type="ARBA" id="ARBA00022473"/>
    </source>
</evidence>
<dbReference type="Pfam" id="PF00008">
    <property type="entry name" value="EGF"/>
    <property type="match status" value="10"/>
</dbReference>
<evidence type="ECO:0000313" key="17">
    <source>
        <dbReference type="Proteomes" id="UP001209878"/>
    </source>
</evidence>
<dbReference type="InterPro" id="IPR013032">
    <property type="entry name" value="EGF-like_CS"/>
</dbReference>
<dbReference type="GO" id="GO:0030097">
    <property type="term" value="P:hemopoiesis"/>
    <property type="evidence" value="ECO:0007669"/>
    <property type="project" value="UniProtKB-ARBA"/>
</dbReference>
<keyword evidence="2" id="KW-0217">Developmental protein</keyword>
<feature type="domain" description="EGF-like" evidence="15">
    <location>
        <begin position="590"/>
        <end position="644"/>
    </location>
</feature>
<dbReference type="PROSITE" id="PS00022">
    <property type="entry name" value="EGF_1"/>
    <property type="match status" value="11"/>
</dbReference>
<keyword evidence="3" id="KW-1003">Cell membrane</keyword>
<dbReference type="InterPro" id="IPR009030">
    <property type="entry name" value="Growth_fac_rcpt_cys_sf"/>
</dbReference>
<keyword evidence="4 13" id="KW-0245">EGF-like domain</keyword>
<evidence type="ECO:0000256" key="6">
    <source>
        <dbReference type="ARBA" id="ARBA00022729"/>
    </source>
</evidence>
<keyword evidence="5" id="KW-0812">Transmembrane</keyword>
<evidence type="ECO:0000256" key="11">
    <source>
        <dbReference type="ARBA" id="ARBA00023157"/>
    </source>
</evidence>
<evidence type="ECO:0000256" key="1">
    <source>
        <dbReference type="ARBA" id="ARBA00004251"/>
    </source>
</evidence>
<dbReference type="CDD" id="cd00054">
    <property type="entry name" value="EGF_CA"/>
    <property type="match status" value="12"/>
</dbReference>
<proteinExistence type="predicted"/>
<dbReference type="InterPro" id="IPR051022">
    <property type="entry name" value="Notch_Cell-Fate_Det"/>
</dbReference>
<feature type="domain" description="EGF-like" evidence="15">
    <location>
        <begin position="510"/>
        <end position="550"/>
    </location>
</feature>
<dbReference type="Pfam" id="PF12661">
    <property type="entry name" value="hEGF"/>
    <property type="match status" value="5"/>
</dbReference>
<feature type="disulfide bond" evidence="13">
    <location>
        <begin position="422"/>
        <end position="431"/>
    </location>
</feature>
<dbReference type="GO" id="GO:0009952">
    <property type="term" value="P:anterior/posterior pattern specification"/>
    <property type="evidence" value="ECO:0007669"/>
    <property type="project" value="UniProtKB-ARBA"/>
</dbReference>
<feature type="domain" description="EGF-like" evidence="15">
    <location>
        <begin position="812"/>
        <end position="848"/>
    </location>
</feature>
<dbReference type="GO" id="GO:0007154">
    <property type="term" value="P:cell communication"/>
    <property type="evidence" value="ECO:0007669"/>
    <property type="project" value="UniProtKB-ARBA"/>
</dbReference>
<feature type="disulfide bond" evidence="13">
    <location>
        <begin position="460"/>
        <end position="469"/>
    </location>
</feature>
<evidence type="ECO:0000256" key="8">
    <source>
        <dbReference type="ARBA" id="ARBA00022837"/>
    </source>
</evidence>
<dbReference type="PRINTS" id="PR00010">
    <property type="entry name" value="EGFBLOOD"/>
</dbReference>
<dbReference type="EMBL" id="JAODUO010000474">
    <property type="protein sequence ID" value="KAK2179757.1"/>
    <property type="molecule type" value="Genomic_DNA"/>
</dbReference>
<dbReference type="FunFam" id="2.10.25.10:FF:000122">
    <property type="entry name" value="Protein crumbs homolog 2"/>
    <property type="match status" value="2"/>
</dbReference>
<evidence type="ECO:0000256" key="3">
    <source>
        <dbReference type="ARBA" id="ARBA00022475"/>
    </source>
</evidence>
<feature type="disulfide bond" evidence="13">
    <location>
        <begin position="723"/>
        <end position="732"/>
    </location>
</feature>
<feature type="domain" description="EGF-like" evidence="15">
    <location>
        <begin position="358"/>
        <end position="394"/>
    </location>
</feature>
<feature type="domain" description="EGF-like" evidence="15">
    <location>
        <begin position="690"/>
        <end position="733"/>
    </location>
</feature>
<feature type="disulfide bond" evidence="13">
    <location>
        <begin position="498"/>
        <end position="507"/>
    </location>
</feature>
<dbReference type="InterPro" id="IPR018097">
    <property type="entry name" value="EGF_Ca-bd_CS"/>
</dbReference>
<feature type="domain" description="EGF-like" evidence="15">
    <location>
        <begin position="396"/>
        <end position="432"/>
    </location>
</feature>
<reference evidence="16" key="1">
    <citation type="journal article" date="2023" name="Mol. Biol. Evol.">
        <title>Third-Generation Sequencing Reveals the Adaptive Role of the Epigenome in Three Deep-Sea Polychaetes.</title>
        <authorList>
            <person name="Perez M."/>
            <person name="Aroh O."/>
            <person name="Sun Y."/>
            <person name="Lan Y."/>
            <person name="Juniper S.K."/>
            <person name="Young C.R."/>
            <person name="Angers B."/>
            <person name="Qian P.Y."/>
        </authorList>
    </citation>
    <scope>NUCLEOTIDE SEQUENCE</scope>
    <source>
        <strain evidence="16">R07B-5</strain>
    </source>
</reference>
<feature type="disulfide bond" evidence="13">
    <location>
        <begin position="220"/>
        <end position="229"/>
    </location>
</feature>
<dbReference type="InterPro" id="IPR001881">
    <property type="entry name" value="EGF-like_Ca-bd_dom"/>
</dbReference>
<dbReference type="FunFam" id="2.10.25.10:FF:000472">
    <property type="entry name" value="Uncharacterized protein, isoform A"/>
    <property type="match status" value="1"/>
</dbReference>
<feature type="domain" description="EGF-like" evidence="15">
    <location>
        <begin position="646"/>
        <end position="688"/>
    </location>
</feature>
<evidence type="ECO:0000256" key="12">
    <source>
        <dbReference type="ARBA" id="ARBA00023180"/>
    </source>
</evidence>
<dbReference type="FunFam" id="2.10.25.10:FF:000080">
    <property type="entry name" value="Neurogenic locus notch 1"/>
    <property type="match status" value="1"/>
</dbReference>
<dbReference type="PANTHER" id="PTHR24049">
    <property type="entry name" value="CRUMBS FAMILY MEMBER"/>
    <property type="match status" value="1"/>
</dbReference>
<dbReference type="FunFam" id="2.10.25.10:FF:000029">
    <property type="entry name" value="neurexin-1 isoform X1"/>
    <property type="match status" value="1"/>
</dbReference>
<name>A0AAD9KY79_RIDPI</name>
<dbReference type="FunFam" id="2.10.25.10:FF:000143">
    <property type="entry name" value="Protein crumbs 1"/>
    <property type="match status" value="2"/>
</dbReference>
<feature type="disulfide bond" evidence="13">
    <location>
        <begin position="384"/>
        <end position="393"/>
    </location>
</feature>
<feature type="domain" description="Laminin G" evidence="14">
    <location>
        <begin position="8"/>
        <end position="190"/>
    </location>
</feature>
<dbReference type="FunFam" id="2.10.25.10:FF:000784">
    <property type="entry name" value="Uncharacterized protein"/>
    <property type="match status" value="1"/>
</dbReference>
<dbReference type="FunFam" id="2.10.25.10:FF:000434">
    <property type="entry name" value="Predicted protein"/>
    <property type="match status" value="1"/>
</dbReference>
<dbReference type="PROSITE" id="PS00010">
    <property type="entry name" value="ASX_HYDROXYL"/>
    <property type="match status" value="10"/>
</dbReference>
<dbReference type="FunFam" id="2.10.25.10:FF:000012">
    <property type="entry name" value="Delta-like protein"/>
    <property type="match status" value="1"/>
</dbReference>
<dbReference type="GO" id="GO:0023052">
    <property type="term" value="P:signaling"/>
    <property type="evidence" value="ECO:0007669"/>
    <property type="project" value="UniProtKB-ARBA"/>
</dbReference>
<feature type="disulfide bond" evidence="13">
    <location>
        <begin position="761"/>
        <end position="770"/>
    </location>
</feature>
<feature type="domain" description="EGF-like" evidence="15">
    <location>
        <begin position="194"/>
        <end position="230"/>
    </location>
</feature>
<dbReference type="SUPFAM" id="SSF57196">
    <property type="entry name" value="EGF/Laminin"/>
    <property type="match status" value="10"/>
</dbReference>
<evidence type="ECO:0000313" key="16">
    <source>
        <dbReference type="EMBL" id="KAK2179757.1"/>
    </source>
</evidence>
<feature type="disulfide bond" evidence="13">
    <location>
        <begin position="263"/>
        <end position="272"/>
    </location>
</feature>
<keyword evidence="6" id="KW-0732">Signal</keyword>
<dbReference type="PROSITE" id="PS50026">
    <property type="entry name" value="EGF_3"/>
    <property type="match status" value="17"/>
</dbReference>
<dbReference type="FunFam" id="2.10.25.10:FF:000391">
    <property type="entry name" value="Weary, isoform C"/>
    <property type="match status" value="1"/>
</dbReference>
<feature type="domain" description="EGF-like" evidence="15">
    <location>
        <begin position="320"/>
        <end position="356"/>
    </location>
</feature>
<feature type="domain" description="EGF-like" evidence="15">
    <location>
        <begin position="234"/>
        <end position="273"/>
    </location>
</feature>
<dbReference type="Gene3D" id="2.60.120.200">
    <property type="match status" value="1"/>
</dbReference>
<dbReference type="PROSITE" id="PS50025">
    <property type="entry name" value="LAM_G_DOMAIN"/>
    <property type="match status" value="1"/>
</dbReference>
<sequence length="897" mass="97635">MVDASEGATTSAPSHQNRAYFNETLGSSVTLSTTLRMRNHIAFSFRTCSYGQLIYQQGAGGNFLRMALTKNGSLEMSWRSDEIVDNVTIGSDTLRNNKWYTIDSIFIQGEIFLSIEQGSMVKYKKLVSNSTYRTYLWDLDLSGGSRIQVGAGFSGCIQEGPSLKLSDSDTNAENVLWGQCPLELRTVEGCDAATPNPCWTYPCQNGGSCANLGDGYRCNCLLPYNGTNCEIDLGFLGCRLKPCQNGGTCQSHESGTRKYLCSCVPGFTGVNCEVDIDDCVKVPCPPKMHCVDAVNSFTCRCNPGYVHPEKESGNSSRCEDIDECASAPCHNSAPCINEENHYTCRCLPGYTGVSCETDINECALKPCQNGARCVDGVNNFTCECLAGFTGAICDVNIDDCLSSPCLHGATCHDLVAAYNCTCVPGWTSTHCEVDINECKSSPCQNGATCDNQLNAYKCLCVNGFTGKSCETNIDDCKSKPCENGGVCEDGVDMYTCHCSDDWMGHNCSQKYDACAFRPCHNNGSCVLATAPPSHDYTCDCIVGFTGRDCEINIDDCEGHTCPNYTVCVDRINSYDCQCPQGYTGERCDVDIDECQSNPCLNGGVCTQGIGNYTCSCVGEILNLTVHTRDPRTVYRLGYEGVNCEIDIDECALQPSVCQNGGLCKNYNNTYTFKCYCDSAKYFIGDYCQFTKNYCAAAPVLDPPVCHHGGSCISFDNKTFACNCQPGYEGKRCRTEIKECDSNPCQSNGTCIEMVNGYTCECLPGISGVNCETQINECYSQPCQNNGQCVDYINRYNCNCSNTGFTGDVCEYNIDECLSMPCQHQGTCHDGVKEYTCQCLPGYAGLNCEQDIDECASSPCQNSATCRQRSDSSREGFNILMADGYDCNCVPGFTGEGQ</sequence>
<feature type="domain" description="EGF-like" evidence="15">
    <location>
        <begin position="552"/>
        <end position="588"/>
    </location>
</feature>
<protein>
    <recommendedName>
        <fullName evidence="18">Protein crumbs</fullName>
    </recommendedName>
</protein>
<organism evidence="16 17">
    <name type="scientific">Ridgeia piscesae</name>
    <name type="common">Tubeworm</name>
    <dbReference type="NCBI Taxonomy" id="27915"/>
    <lineage>
        <taxon>Eukaryota</taxon>
        <taxon>Metazoa</taxon>
        <taxon>Spiralia</taxon>
        <taxon>Lophotrochozoa</taxon>
        <taxon>Annelida</taxon>
        <taxon>Polychaeta</taxon>
        <taxon>Sedentaria</taxon>
        <taxon>Canalipalpata</taxon>
        <taxon>Sabellida</taxon>
        <taxon>Siboglinidae</taxon>
        <taxon>Ridgeia</taxon>
    </lineage>
</organism>
<dbReference type="InterPro" id="IPR013320">
    <property type="entry name" value="ConA-like_dom_sf"/>
</dbReference>
<dbReference type="SUPFAM" id="SSF49899">
    <property type="entry name" value="Concanavalin A-like lectins/glucanases"/>
    <property type="match status" value="1"/>
</dbReference>
<evidence type="ECO:0000256" key="4">
    <source>
        <dbReference type="ARBA" id="ARBA00022536"/>
    </source>
</evidence>